<dbReference type="GO" id="GO:0008270">
    <property type="term" value="F:zinc ion binding"/>
    <property type="evidence" value="ECO:0007669"/>
    <property type="project" value="UniProtKB-KW"/>
</dbReference>
<sequence length="114" mass="12734">MSVDAKPVRLRLEALRRELESLDYMSSEARQTVQLDQQSVGRISRVDALQRQAMAEATSRNRAVEIRRIDLALTRLGEDEYGWCEACGEEIAEKRLAIDPAAALCIACAAKGER</sequence>
<organism evidence="5">
    <name type="scientific">hydrothermal vent metagenome</name>
    <dbReference type="NCBI Taxonomy" id="652676"/>
    <lineage>
        <taxon>unclassified sequences</taxon>
        <taxon>metagenomes</taxon>
        <taxon>ecological metagenomes</taxon>
    </lineage>
</organism>
<evidence type="ECO:0000313" key="5">
    <source>
        <dbReference type="EMBL" id="VAW11097.1"/>
    </source>
</evidence>
<dbReference type="SUPFAM" id="SSF57716">
    <property type="entry name" value="Glucocorticoid receptor-like (DNA-binding domain)"/>
    <property type="match status" value="1"/>
</dbReference>
<dbReference type="PANTHER" id="PTHR33823:SF4">
    <property type="entry name" value="GENERAL STRESS PROTEIN 16O"/>
    <property type="match status" value="1"/>
</dbReference>
<dbReference type="PROSITE" id="PS01102">
    <property type="entry name" value="ZF_DKSA_1"/>
    <property type="match status" value="1"/>
</dbReference>
<accession>A0A3B0TCH9</accession>
<dbReference type="Gene3D" id="1.20.120.910">
    <property type="entry name" value="DksA, coiled-coil domain"/>
    <property type="match status" value="1"/>
</dbReference>
<dbReference type="EMBL" id="UOEM01000028">
    <property type="protein sequence ID" value="VAW11097.1"/>
    <property type="molecule type" value="Genomic_DNA"/>
</dbReference>
<dbReference type="Pfam" id="PF01258">
    <property type="entry name" value="zf-dskA_traR"/>
    <property type="match status" value="1"/>
</dbReference>
<dbReference type="InterPro" id="IPR020458">
    <property type="entry name" value="Znf_DskA_TraR_CS"/>
</dbReference>
<name>A0A3B0TCH9_9ZZZZ</name>
<evidence type="ECO:0000256" key="3">
    <source>
        <dbReference type="ARBA" id="ARBA00022833"/>
    </source>
</evidence>
<dbReference type="PANTHER" id="PTHR33823">
    <property type="entry name" value="RNA POLYMERASE-BINDING TRANSCRIPTION FACTOR DKSA-RELATED"/>
    <property type="match status" value="1"/>
</dbReference>
<evidence type="ECO:0000259" key="4">
    <source>
        <dbReference type="Pfam" id="PF01258"/>
    </source>
</evidence>
<evidence type="ECO:0000256" key="2">
    <source>
        <dbReference type="ARBA" id="ARBA00022771"/>
    </source>
</evidence>
<protein>
    <recommendedName>
        <fullName evidence="4">Zinc finger DksA/TraR C4-type domain-containing protein</fullName>
    </recommendedName>
</protein>
<keyword evidence="3" id="KW-0862">Zinc</keyword>
<keyword evidence="1" id="KW-0479">Metal-binding</keyword>
<keyword evidence="2" id="KW-0863">Zinc-finger</keyword>
<feature type="domain" description="Zinc finger DksA/TraR C4-type" evidence="4">
    <location>
        <begin position="81"/>
        <end position="112"/>
    </location>
</feature>
<dbReference type="AlphaFoldDB" id="A0A3B0TCH9"/>
<evidence type="ECO:0000256" key="1">
    <source>
        <dbReference type="ARBA" id="ARBA00022723"/>
    </source>
</evidence>
<gene>
    <name evidence="5" type="ORF">MNBD_ALPHA09-996</name>
</gene>
<reference evidence="5" key="1">
    <citation type="submission" date="2018-06" db="EMBL/GenBank/DDBJ databases">
        <authorList>
            <person name="Zhirakovskaya E."/>
        </authorList>
    </citation>
    <scope>NUCLEOTIDE SEQUENCE</scope>
</reference>
<dbReference type="PROSITE" id="PS51128">
    <property type="entry name" value="ZF_DKSA_2"/>
    <property type="match status" value="1"/>
</dbReference>
<dbReference type="InterPro" id="IPR000962">
    <property type="entry name" value="Znf_DskA_TraR"/>
</dbReference>
<proteinExistence type="predicted"/>